<feature type="transmembrane region" description="Helical" evidence="6">
    <location>
        <begin position="282"/>
        <end position="304"/>
    </location>
</feature>
<dbReference type="SMART" id="SM00105">
    <property type="entry name" value="ArfGap"/>
    <property type="match status" value="1"/>
</dbReference>
<feature type="domain" description="Arf-GAP" evidence="7">
    <location>
        <begin position="12"/>
        <end position="143"/>
    </location>
</feature>
<dbReference type="AlphaFoldDB" id="B8CDC5"/>
<dbReference type="PANTHER" id="PTHR45686:SF4">
    <property type="entry name" value="ADP-RIBOSYLATION FACTOR GTPASE ACTIVATING PROTEIN 3, ISOFORM H"/>
    <property type="match status" value="1"/>
</dbReference>
<accession>B8CDC5</accession>
<dbReference type="SUPFAM" id="SSF53474">
    <property type="entry name" value="alpha/beta-Hydrolases"/>
    <property type="match status" value="1"/>
</dbReference>
<dbReference type="GO" id="GO:0005096">
    <property type="term" value="F:GTPase activator activity"/>
    <property type="evidence" value="ECO:0007669"/>
    <property type="project" value="UniProtKB-KW"/>
</dbReference>
<dbReference type="GO" id="GO:0016787">
    <property type="term" value="F:hydrolase activity"/>
    <property type="evidence" value="ECO:0007669"/>
    <property type="project" value="InterPro"/>
</dbReference>
<dbReference type="PANTHER" id="PTHR45686">
    <property type="entry name" value="ADP-RIBOSYLATION FACTOR GTPASE ACTIVATING PROTEIN 3, ISOFORM H-RELATED"/>
    <property type="match status" value="1"/>
</dbReference>
<dbReference type="STRING" id="35128.B8CDC5"/>
<keyword evidence="6" id="KW-0472">Membrane</keyword>
<proteinExistence type="predicted"/>
<evidence type="ECO:0000313" key="8">
    <source>
        <dbReference type="EMBL" id="EED88635.1"/>
    </source>
</evidence>
<dbReference type="InterPro" id="IPR038508">
    <property type="entry name" value="ArfGAP_dom_sf"/>
</dbReference>
<sequence>MSIQSSSKPLTPHQLSILHSLPSNTTCHECRSHDQLPTWTCLTYSITLCIECASLHRGLGTHISFVRSLDMDSFCEGEVRRLLMGGNGRWEEFVERRMTTRAVDGDDDDDERLMERWREMDERLKEGGVDRKELGEWIRVKYESEVAREYRELLDSSVDATTSTATATTTTTTWSKPQTTMSSKASSIILSEEQPPSVQDVYNTQAWPFALALLKRNRKSRLFLFAWSLCGLGGVYWVQLLSRDSTATATTAVSITSSLPPINRAVHRYMGMATAAAAGGGFIYYNLLAVGVVVLTAGIPYYLLSQMAWSIARNLVNNRLDAFKSARNLLIQRIGTGRATRLKSCDVYYPTVDDDEKVAKRGLVFYPGALVDRTAYATIACKLSDAGILVAVANLEPYRLVMNLQSYNCKERVMRVISDALFLGDSGGVWQVEEWALGGHSMGGHVAIAAVANEMSSTVKKVVLWGVASYPDPSTFPCRALREVSGVNVLVVNGSNDEITKSTKFGKDKVAVFEAKMPPRGTIRTSNSFSSDITQQQAPIDNRQEQGCTHYVTIEGGNHSGCAHYPDQTFPLVDGNRSITLEEQQDQTTKVTVDFLVGTLG</sequence>
<dbReference type="Pfam" id="PF12695">
    <property type="entry name" value="Abhydrolase_5"/>
    <property type="match status" value="1"/>
</dbReference>
<evidence type="ECO:0000256" key="5">
    <source>
        <dbReference type="PROSITE-ProRule" id="PRU00288"/>
    </source>
</evidence>
<keyword evidence="4" id="KW-0862">Zinc</keyword>
<dbReference type="PROSITE" id="PS50115">
    <property type="entry name" value="ARFGAP"/>
    <property type="match status" value="1"/>
</dbReference>
<dbReference type="GO" id="GO:0008270">
    <property type="term" value="F:zinc ion binding"/>
    <property type="evidence" value="ECO:0007669"/>
    <property type="project" value="UniProtKB-KW"/>
</dbReference>
<dbReference type="HOGENOM" id="CLU_454575_0_0_1"/>
<gene>
    <name evidence="8" type="ORF">THAPSDRAFT_25050</name>
</gene>
<keyword evidence="6" id="KW-0812">Transmembrane</keyword>
<dbReference type="KEGG" id="tps:THAPSDRAFT_25050"/>
<reference evidence="8 9" key="1">
    <citation type="journal article" date="2004" name="Science">
        <title>The genome of the diatom Thalassiosira pseudonana: ecology, evolution, and metabolism.</title>
        <authorList>
            <person name="Armbrust E.V."/>
            <person name="Berges J.A."/>
            <person name="Bowler C."/>
            <person name="Green B.R."/>
            <person name="Martinez D."/>
            <person name="Putnam N.H."/>
            <person name="Zhou S."/>
            <person name="Allen A.E."/>
            <person name="Apt K.E."/>
            <person name="Bechner M."/>
            <person name="Brzezinski M.A."/>
            <person name="Chaal B.K."/>
            <person name="Chiovitti A."/>
            <person name="Davis A.K."/>
            <person name="Demarest M.S."/>
            <person name="Detter J.C."/>
            <person name="Glavina T."/>
            <person name="Goodstein D."/>
            <person name="Hadi M.Z."/>
            <person name="Hellsten U."/>
            <person name="Hildebrand M."/>
            <person name="Jenkins B.D."/>
            <person name="Jurka J."/>
            <person name="Kapitonov V.V."/>
            <person name="Kroger N."/>
            <person name="Lau W.W."/>
            <person name="Lane T.W."/>
            <person name="Larimer F.W."/>
            <person name="Lippmeier J.C."/>
            <person name="Lucas S."/>
            <person name="Medina M."/>
            <person name="Montsant A."/>
            <person name="Obornik M."/>
            <person name="Parker M.S."/>
            <person name="Palenik B."/>
            <person name="Pazour G.J."/>
            <person name="Richardson P.M."/>
            <person name="Rynearson T.A."/>
            <person name="Saito M.A."/>
            <person name="Schwartz D.C."/>
            <person name="Thamatrakoln K."/>
            <person name="Valentin K."/>
            <person name="Vardi A."/>
            <person name="Wilkerson F.P."/>
            <person name="Rokhsar D.S."/>
        </authorList>
    </citation>
    <scope>NUCLEOTIDE SEQUENCE [LARGE SCALE GENOMIC DNA]</scope>
    <source>
        <strain evidence="8 9">CCMP1335</strain>
    </source>
</reference>
<dbReference type="Gene3D" id="1.10.220.150">
    <property type="entry name" value="Arf GTPase activating protein"/>
    <property type="match status" value="1"/>
</dbReference>
<dbReference type="Gene3D" id="3.40.50.1820">
    <property type="entry name" value="alpha/beta hydrolase"/>
    <property type="match status" value="1"/>
</dbReference>
<keyword evidence="1" id="KW-0343">GTPase activation</keyword>
<organism evidence="8 9">
    <name type="scientific">Thalassiosira pseudonana</name>
    <name type="common">Marine diatom</name>
    <name type="synonym">Cyclotella nana</name>
    <dbReference type="NCBI Taxonomy" id="35128"/>
    <lineage>
        <taxon>Eukaryota</taxon>
        <taxon>Sar</taxon>
        <taxon>Stramenopiles</taxon>
        <taxon>Ochrophyta</taxon>
        <taxon>Bacillariophyta</taxon>
        <taxon>Coscinodiscophyceae</taxon>
        <taxon>Thalassiosirophycidae</taxon>
        <taxon>Thalassiosirales</taxon>
        <taxon>Thalassiosiraceae</taxon>
        <taxon>Thalassiosira</taxon>
    </lineage>
</organism>
<dbReference type="InterPro" id="IPR037278">
    <property type="entry name" value="ARFGAP/RecO"/>
</dbReference>
<evidence type="ECO:0000256" key="1">
    <source>
        <dbReference type="ARBA" id="ARBA00022468"/>
    </source>
</evidence>
<dbReference type="GO" id="GO:0000139">
    <property type="term" value="C:Golgi membrane"/>
    <property type="evidence" value="ECO:0007669"/>
    <property type="project" value="GOC"/>
</dbReference>
<evidence type="ECO:0000256" key="6">
    <source>
        <dbReference type="SAM" id="Phobius"/>
    </source>
</evidence>
<keyword evidence="2" id="KW-0479">Metal-binding</keyword>
<name>B8CDC5_THAPS</name>
<feature type="transmembrane region" description="Helical" evidence="6">
    <location>
        <begin position="222"/>
        <end position="239"/>
    </location>
</feature>
<evidence type="ECO:0000259" key="7">
    <source>
        <dbReference type="PROSITE" id="PS50115"/>
    </source>
</evidence>
<dbReference type="PaxDb" id="35128-Thaps25050"/>
<keyword evidence="3 5" id="KW-0863">Zinc-finger</keyword>
<dbReference type="Pfam" id="PF01412">
    <property type="entry name" value="ArfGap"/>
    <property type="match status" value="1"/>
</dbReference>
<dbReference type="OMA" id="NDACADS"/>
<dbReference type="Proteomes" id="UP000001449">
    <property type="component" value="Chromosome 15"/>
</dbReference>
<dbReference type="EMBL" id="CM000650">
    <property type="protein sequence ID" value="EED88635.1"/>
    <property type="molecule type" value="Genomic_DNA"/>
</dbReference>
<evidence type="ECO:0000256" key="3">
    <source>
        <dbReference type="ARBA" id="ARBA00022771"/>
    </source>
</evidence>
<dbReference type="eggNOG" id="KOG0704">
    <property type="taxonomic scope" value="Eukaryota"/>
</dbReference>
<dbReference type="RefSeq" id="XP_002294280.1">
    <property type="nucleotide sequence ID" value="XM_002294244.1"/>
</dbReference>
<evidence type="ECO:0000313" key="9">
    <source>
        <dbReference type="Proteomes" id="UP000001449"/>
    </source>
</evidence>
<dbReference type="InterPro" id="IPR001164">
    <property type="entry name" value="ArfGAP_dom"/>
</dbReference>
<dbReference type="InParanoid" id="B8CDC5"/>
<evidence type="ECO:0000256" key="4">
    <source>
        <dbReference type="ARBA" id="ARBA00022833"/>
    </source>
</evidence>
<dbReference type="InterPro" id="IPR029058">
    <property type="entry name" value="AB_hydrolase_fold"/>
</dbReference>
<dbReference type="GeneID" id="7443962"/>
<protein>
    <submittedName>
        <fullName evidence="8">ArfGAP</fullName>
    </submittedName>
</protein>
<keyword evidence="9" id="KW-1185">Reference proteome</keyword>
<dbReference type="PRINTS" id="PR00405">
    <property type="entry name" value="REVINTRACTNG"/>
</dbReference>
<dbReference type="SUPFAM" id="SSF57863">
    <property type="entry name" value="ArfGap/RecO-like zinc finger"/>
    <property type="match status" value="1"/>
</dbReference>
<evidence type="ECO:0000256" key="2">
    <source>
        <dbReference type="ARBA" id="ARBA00022723"/>
    </source>
</evidence>
<reference evidence="8 9" key="2">
    <citation type="journal article" date="2008" name="Nature">
        <title>The Phaeodactylum genome reveals the evolutionary history of diatom genomes.</title>
        <authorList>
            <person name="Bowler C."/>
            <person name="Allen A.E."/>
            <person name="Badger J.H."/>
            <person name="Grimwood J."/>
            <person name="Jabbari K."/>
            <person name="Kuo A."/>
            <person name="Maheswari U."/>
            <person name="Martens C."/>
            <person name="Maumus F."/>
            <person name="Otillar R.P."/>
            <person name="Rayko E."/>
            <person name="Salamov A."/>
            <person name="Vandepoele K."/>
            <person name="Beszteri B."/>
            <person name="Gruber A."/>
            <person name="Heijde M."/>
            <person name="Katinka M."/>
            <person name="Mock T."/>
            <person name="Valentin K."/>
            <person name="Verret F."/>
            <person name="Berges J.A."/>
            <person name="Brownlee C."/>
            <person name="Cadoret J.P."/>
            <person name="Chiovitti A."/>
            <person name="Choi C.J."/>
            <person name="Coesel S."/>
            <person name="De Martino A."/>
            <person name="Detter J.C."/>
            <person name="Durkin C."/>
            <person name="Falciatore A."/>
            <person name="Fournet J."/>
            <person name="Haruta M."/>
            <person name="Huysman M.J."/>
            <person name="Jenkins B.D."/>
            <person name="Jiroutova K."/>
            <person name="Jorgensen R.E."/>
            <person name="Joubert Y."/>
            <person name="Kaplan A."/>
            <person name="Kroger N."/>
            <person name="Kroth P.G."/>
            <person name="La Roche J."/>
            <person name="Lindquist E."/>
            <person name="Lommer M."/>
            <person name="Martin-Jezequel V."/>
            <person name="Lopez P.J."/>
            <person name="Lucas S."/>
            <person name="Mangogna M."/>
            <person name="McGinnis K."/>
            <person name="Medlin L.K."/>
            <person name="Montsant A."/>
            <person name="Oudot-Le Secq M.P."/>
            <person name="Napoli C."/>
            <person name="Obornik M."/>
            <person name="Parker M.S."/>
            <person name="Petit J.L."/>
            <person name="Porcel B.M."/>
            <person name="Poulsen N."/>
            <person name="Robison M."/>
            <person name="Rychlewski L."/>
            <person name="Rynearson T.A."/>
            <person name="Schmutz J."/>
            <person name="Shapiro H."/>
            <person name="Siaut M."/>
            <person name="Stanley M."/>
            <person name="Sussman M.R."/>
            <person name="Taylor A.R."/>
            <person name="Vardi A."/>
            <person name="von Dassow P."/>
            <person name="Vyverman W."/>
            <person name="Willis A."/>
            <person name="Wyrwicz L.S."/>
            <person name="Rokhsar D.S."/>
            <person name="Weissenbach J."/>
            <person name="Armbrust E.V."/>
            <person name="Green B.R."/>
            <person name="Van de Peer Y."/>
            <person name="Grigoriev I.V."/>
        </authorList>
    </citation>
    <scope>NUCLEOTIDE SEQUENCE [LARGE SCALE GENOMIC DNA]</scope>
    <source>
        <strain evidence="8 9">CCMP1335</strain>
    </source>
</reference>
<dbReference type="InterPro" id="IPR029059">
    <property type="entry name" value="AB_hydrolase_5"/>
</dbReference>
<keyword evidence="6" id="KW-1133">Transmembrane helix</keyword>
<dbReference type="GO" id="GO:0048205">
    <property type="term" value="P:COPI coating of Golgi vesicle"/>
    <property type="evidence" value="ECO:0000318"/>
    <property type="project" value="GO_Central"/>
</dbReference>